<evidence type="ECO:0000256" key="1">
    <source>
        <dbReference type="SAM" id="MobiDB-lite"/>
    </source>
</evidence>
<dbReference type="Gene3D" id="3.40.50.10300">
    <property type="entry name" value="CoaB-like"/>
    <property type="match status" value="1"/>
</dbReference>
<feature type="region of interest" description="Disordered" evidence="1">
    <location>
        <begin position="1"/>
        <end position="39"/>
    </location>
</feature>
<feature type="compositionally biased region" description="Pro residues" evidence="1">
    <location>
        <begin position="171"/>
        <end position="181"/>
    </location>
</feature>
<feature type="region of interest" description="Disordered" evidence="1">
    <location>
        <begin position="108"/>
        <end position="127"/>
    </location>
</feature>
<sequence>KKQISAGSQTILGDGPTPWQGGKSRIAAAPGSSGHEVNTVEKAGGSGIVVFAETLMSGRNNESGSMFSEGAGLSLEAVGAWQEGTGQGLSVLPCSGLCWGIPPPGVSGGSSAGSGVAGPGRAAGDSSRVPTGSSAMFYLAAAVSDFYIPVSEMPEHKIQSSEGALQVRPPWAWPPGPPPSAIPSLLPESFS</sequence>
<organism evidence="2 3">
    <name type="scientific">Serinus canaria</name>
    <name type="common">Island canary</name>
    <name type="synonym">Fringilla canaria</name>
    <dbReference type="NCBI Taxonomy" id="9135"/>
    <lineage>
        <taxon>Eukaryota</taxon>
        <taxon>Metazoa</taxon>
        <taxon>Chordata</taxon>
        <taxon>Craniata</taxon>
        <taxon>Vertebrata</taxon>
        <taxon>Euteleostomi</taxon>
        <taxon>Archelosauria</taxon>
        <taxon>Archosauria</taxon>
        <taxon>Dinosauria</taxon>
        <taxon>Saurischia</taxon>
        <taxon>Theropoda</taxon>
        <taxon>Coelurosauria</taxon>
        <taxon>Aves</taxon>
        <taxon>Neognathae</taxon>
        <taxon>Neoaves</taxon>
        <taxon>Telluraves</taxon>
        <taxon>Australaves</taxon>
        <taxon>Passeriformes</taxon>
        <taxon>Passeroidea</taxon>
        <taxon>Fringillidae</taxon>
        <taxon>Carduelinae</taxon>
        <taxon>Serinus</taxon>
    </lineage>
</organism>
<feature type="compositionally biased region" description="Low complexity" evidence="1">
    <location>
        <begin position="182"/>
        <end position="191"/>
    </location>
</feature>
<protein>
    <submittedName>
        <fullName evidence="2">Uncharacterized protein</fullName>
    </submittedName>
</protein>
<dbReference type="Ensembl" id="ENSSCAT00000004751.1">
    <property type="protein sequence ID" value="ENSSCAP00000004094.1"/>
    <property type="gene ID" value="ENSSCAG00000003368.1"/>
</dbReference>
<dbReference type="SUPFAM" id="SSF102645">
    <property type="entry name" value="CoaB-like"/>
    <property type="match status" value="1"/>
</dbReference>
<reference evidence="2" key="2">
    <citation type="submission" date="2025-09" db="UniProtKB">
        <authorList>
            <consortium name="Ensembl"/>
        </authorList>
    </citation>
    <scope>IDENTIFICATION</scope>
</reference>
<dbReference type="InterPro" id="IPR035929">
    <property type="entry name" value="CoaB-like_sf"/>
</dbReference>
<dbReference type="AlphaFoldDB" id="A0A8C9MIZ8"/>
<dbReference type="GeneTree" id="ENSGT00940000169116"/>
<proteinExistence type="predicted"/>
<feature type="compositionally biased region" description="Gly residues" evidence="1">
    <location>
        <begin position="108"/>
        <end position="118"/>
    </location>
</feature>
<evidence type="ECO:0000313" key="2">
    <source>
        <dbReference type="Ensembl" id="ENSSCAP00000004094.1"/>
    </source>
</evidence>
<accession>A0A8C9MIZ8</accession>
<dbReference type="Proteomes" id="UP000694409">
    <property type="component" value="Unassembled WGS sequence"/>
</dbReference>
<evidence type="ECO:0000313" key="3">
    <source>
        <dbReference type="Proteomes" id="UP000694409"/>
    </source>
</evidence>
<reference evidence="2" key="1">
    <citation type="submission" date="2025-08" db="UniProtKB">
        <authorList>
            <consortium name="Ensembl"/>
        </authorList>
    </citation>
    <scope>IDENTIFICATION</scope>
</reference>
<name>A0A8C9MIZ8_SERCA</name>
<feature type="region of interest" description="Disordered" evidence="1">
    <location>
        <begin position="158"/>
        <end position="191"/>
    </location>
</feature>
<feature type="compositionally biased region" description="Polar residues" evidence="1">
    <location>
        <begin position="1"/>
        <end position="11"/>
    </location>
</feature>
<keyword evidence="3" id="KW-1185">Reference proteome</keyword>